<dbReference type="InterPro" id="IPR014221">
    <property type="entry name" value="SpoII_E"/>
</dbReference>
<dbReference type="SMART" id="SM00331">
    <property type="entry name" value="PP2C_SIG"/>
    <property type="match status" value="1"/>
</dbReference>
<feature type="transmembrane region" description="Helical" evidence="2">
    <location>
        <begin position="275"/>
        <end position="292"/>
    </location>
</feature>
<dbReference type="InterPro" id="IPR052016">
    <property type="entry name" value="Bact_Sigma-Reg"/>
</dbReference>
<keyword evidence="2" id="KW-0472">Membrane</keyword>
<evidence type="ECO:0000256" key="1">
    <source>
        <dbReference type="ARBA" id="ARBA00022801"/>
    </source>
</evidence>
<feature type="transmembrane region" description="Helical" evidence="2">
    <location>
        <begin position="170"/>
        <end position="191"/>
    </location>
</feature>
<feature type="transmembrane region" description="Helical" evidence="2">
    <location>
        <begin position="61"/>
        <end position="93"/>
    </location>
</feature>
<protein>
    <submittedName>
        <fullName evidence="4">Stage II sporulation protein E</fullName>
        <ecNumber evidence="4">3.1.3.16</ecNumber>
    </submittedName>
</protein>
<keyword evidence="2" id="KW-1133">Transmembrane helix</keyword>
<reference evidence="4 5" key="1">
    <citation type="journal article" date="2015" name="Int. J. Syst. Evol. Microbiol.">
        <title>Sporolactobacillus shoreae sp. nov. and Sporolactobacillus spathodeae sp. nov., two spore-forming lactic acid bacteria isolated from tree barks in Thailand.</title>
        <authorList>
            <person name="Thamacharoensuk T."/>
            <person name="Kitahara M."/>
            <person name="Ohkuma M."/>
            <person name="Thongchul N."/>
            <person name="Tanasupawat S."/>
        </authorList>
    </citation>
    <scope>NUCLEOTIDE SEQUENCE [LARGE SCALE GENOMIC DNA]</scope>
    <source>
        <strain evidence="4 5">BK92</strain>
    </source>
</reference>
<dbReference type="SMART" id="SM00332">
    <property type="entry name" value="PP2Cc"/>
    <property type="match status" value="1"/>
</dbReference>
<keyword evidence="2" id="KW-0812">Transmembrane</keyword>
<evidence type="ECO:0000256" key="2">
    <source>
        <dbReference type="SAM" id="Phobius"/>
    </source>
</evidence>
<dbReference type="PANTHER" id="PTHR43156">
    <property type="entry name" value="STAGE II SPORULATION PROTEIN E-RELATED"/>
    <property type="match status" value="1"/>
</dbReference>
<dbReference type="InterPro" id="IPR045768">
    <property type="entry name" value="SpoIIE_N"/>
</dbReference>
<feature type="transmembrane region" description="Helical" evidence="2">
    <location>
        <begin position="298"/>
        <end position="316"/>
    </location>
</feature>
<keyword evidence="5" id="KW-1185">Reference proteome</keyword>
<gene>
    <name evidence="4" type="primary">spoIIE</name>
    <name evidence="4" type="ORF">E4665_15230</name>
</gene>
<dbReference type="OrthoDB" id="9763774at2"/>
<dbReference type="Proteomes" id="UP000298347">
    <property type="component" value="Unassembled WGS sequence"/>
</dbReference>
<dbReference type="AlphaFoldDB" id="A0A4Z0GJR5"/>
<dbReference type="SUPFAM" id="SSF81606">
    <property type="entry name" value="PP2C-like"/>
    <property type="match status" value="1"/>
</dbReference>
<dbReference type="InterPro" id="IPR001932">
    <property type="entry name" value="PPM-type_phosphatase-like_dom"/>
</dbReference>
<feature type="transmembrane region" description="Helical" evidence="2">
    <location>
        <begin position="212"/>
        <end position="232"/>
    </location>
</feature>
<feature type="domain" description="PPM-type phosphatase" evidence="3">
    <location>
        <begin position="607"/>
        <end position="817"/>
    </location>
</feature>
<sequence length="845" mass="93579">MWFNESYNIKLRVAKGMIQRSASFGKSISGQVSDSQPVRGIRRLTRKIRTITLRILFRTDFFFLIAGFLLGRAVILSTLTPFVLPFFATLFWLNRRKKWRASAASVAGALTVSVGQAFYSIIALLVFLSVWKLLQALMKSKGEKWLPVVVLLVGFTVRLLYQAAFTLNLVWSDVLAAAAESALAFLVMLIFMQSMPLLSARVSRKLFKNEEMICFVILLSAILAGTIGWTTLGISIDHVLARYAVLLFASAGGAAIGSTVGVVIGLVIGMASVTSLYQMSLLAFSGVLGGLMKEAGKAGVSAGLVIATLLIGLYGGGYRNLSGEIIDSMTAVLLFLATPKGLIERLSFYIPGTREYQKEQQQYIRKLRDVTVNRVEQFSSLFQTLSKSFSPPIEEDSDEEDLFLSKVTEKTCRNCFKKEYCWVRNAALTRRLMLQLRDESGSGRKEQNARLRREWREHCGRSEKTLDVISREQGLEEVRLRMMRKVKESRRLVADQLHGVSQVMRDFAGEMKRERGLHDWQEDLILAKLNGAGVLVESVEIYSLESGTVDIEMILPQDDYEASEKVVAPMLSDILGEAIIVEKRCRSEFSGGPCRVVFTSARAFEIETGAATAARGGGFVSGDNFALFDVGSGKYALAISDGMGNGERAGAESQETLQLLAKVLKSGIHETLAIKSINSILSLRSTEEIFATLDLALIDLQNAQSKFLKIGSNPSFIKRGNHVLMLDAGNLPIGMIEEFDVDARTEQLKSGDLLIMMSDGIFDAQKHIENKEVWVKRKIREMQTDDPQAIADLLLEDVIRVADGQINDDMTVIAARISHHMPKWSSISTGTEKGIPLLREERVGQ</sequence>
<organism evidence="4 5">
    <name type="scientific">Sporolactobacillus shoreae</name>
    <dbReference type="NCBI Taxonomy" id="1465501"/>
    <lineage>
        <taxon>Bacteria</taxon>
        <taxon>Bacillati</taxon>
        <taxon>Bacillota</taxon>
        <taxon>Bacilli</taxon>
        <taxon>Bacillales</taxon>
        <taxon>Sporolactobacillaceae</taxon>
        <taxon>Sporolactobacillus</taxon>
    </lineage>
</organism>
<dbReference type="EC" id="3.1.3.16" evidence="4"/>
<feature type="transmembrane region" description="Helical" evidence="2">
    <location>
        <begin position="145"/>
        <end position="164"/>
    </location>
</feature>
<evidence type="ECO:0000313" key="5">
    <source>
        <dbReference type="Proteomes" id="UP000298347"/>
    </source>
</evidence>
<dbReference type="PANTHER" id="PTHR43156:SF2">
    <property type="entry name" value="STAGE II SPORULATION PROTEIN E"/>
    <property type="match status" value="1"/>
</dbReference>
<comment type="caution">
    <text evidence="4">The sequence shown here is derived from an EMBL/GenBank/DDBJ whole genome shotgun (WGS) entry which is preliminary data.</text>
</comment>
<feature type="transmembrane region" description="Helical" evidence="2">
    <location>
        <begin position="113"/>
        <end position="133"/>
    </location>
</feature>
<dbReference type="Gene3D" id="3.60.40.10">
    <property type="entry name" value="PPM-type phosphatase domain"/>
    <property type="match status" value="1"/>
</dbReference>
<dbReference type="NCBIfam" id="TIGR02865">
    <property type="entry name" value="spore_II_E"/>
    <property type="match status" value="1"/>
</dbReference>
<dbReference type="Pfam" id="PF19732">
    <property type="entry name" value="SpoIIE_N"/>
    <property type="match status" value="1"/>
</dbReference>
<dbReference type="EMBL" id="SRJD01000023">
    <property type="protein sequence ID" value="TGA96550.1"/>
    <property type="molecule type" value="Genomic_DNA"/>
</dbReference>
<keyword evidence="1 4" id="KW-0378">Hydrolase</keyword>
<dbReference type="InterPro" id="IPR036457">
    <property type="entry name" value="PPM-type-like_dom_sf"/>
</dbReference>
<dbReference type="PROSITE" id="PS51746">
    <property type="entry name" value="PPM_2"/>
    <property type="match status" value="1"/>
</dbReference>
<evidence type="ECO:0000259" key="3">
    <source>
        <dbReference type="PROSITE" id="PS51746"/>
    </source>
</evidence>
<accession>A0A4Z0GJR5</accession>
<dbReference type="GO" id="GO:0004722">
    <property type="term" value="F:protein serine/threonine phosphatase activity"/>
    <property type="evidence" value="ECO:0007669"/>
    <property type="project" value="UniProtKB-EC"/>
</dbReference>
<feature type="transmembrane region" description="Helical" evidence="2">
    <location>
        <begin position="244"/>
        <end position="268"/>
    </location>
</feature>
<proteinExistence type="predicted"/>
<name>A0A4Z0GJR5_9BACL</name>
<dbReference type="Pfam" id="PF07228">
    <property type="entry name" value="SpoIIE"/>
    <property type="match status" value="1"/>
</dbReference>
<evidence type="ECO:0000313" key="4">
    <source>
        <dbReference type="EMBL" id="TGA96550.1"/>
    </source>
</evidence>